<evidence type="ECO:0000256" key="3">
    <source>
        <dbReference type="ARBA" id="ARBA00022806"/>
    </source>
</evidence>
<dbReference type="CDD" id="cd18011">
    <property type="entry name" value="DEXDc_RapA"/>
    <property type="match status" value="1"/>
</dbReference>
<dbReference type="InterPro" id="IPR014001">
    <property type="entry name" value="Helicase_ATP-bd"/>
</dbReference>
<dbReference type="SMART" id="SM00487">
    <property type="entry name" value="DEXDc"/>
    <property type="match status" value="1"/>
</dbReference>
<comment type="caution">
    <text evidence="7">The sequence shown here is derived from an EMBL/GenBank/DDBJ whole genome shotgun (WGS) entry which is preliminary data.</text>
</comment>
<feature type="domain" description="Helicase C-terminal" evidence="6">
    <location>
        <begin position="464"/>
        <end position="628"/>
    </location>
</feature>
<dbReference type="Gene3D" id="3.40.50.10810">
    <property type="entry name" value="Tandem AAA-ATPase domain"/>
    <property type="match status" value="1"/>
</dbReference>
<sequence>MSFSPGSLVSVRGRDWVVLPSDDKDLLVIKPLGGSEEEKTGIYLPLQLDGDHPVSAEFPLPTSEDIGDLATSQLLYDASRLSFRSGAGPFRSLAKLSFRPRAYQMVPLIMALKQNLVRMLIADDVGVGKTIEALLVVKELLERREIKRFAVVCLPHLCEQWQEELKNKFDIDAVIIRSNTQARLDREIHGDVSVYDYYPYQVISIDYIKSEQRRQVFIQQCPEMLIVDEAHTCARPAGAQKRQQQRHHLISDLAQKEKQHLMLLTATPHSGKAEEFQSLLGLIETDFESIELPTATQEERKNIAKYFIQRKRADVEKWMDEKTFFPKRDSGEFPYDLKPKYLHFFTNILAFAHGLTKTGEKHPGRKQLKYWTALGLLRGVMSSPAAGVMMLRNRIKKLPDEDETLEHETNPILDENYPGDSDFPPEHVIGKNKWTRTESQKLNALADELECLGNLEDDWKATYTLERIKNWLKQGYNPVIFCRYIPTAKYLGELLIEEIQKVYKKAQVLVITSEDPDEVRKQRIEELDQKRPRVMFATDCLSEGINLQDYFTAVLHYDLPWNPNRLEQREGRVDRFGQTHPEVKAYLLYGSDNPIDGVVLKVLLRKVREIKRSTGIAMPFPEDSKSIMDAVLHSVLLNPEQTKKTLQLGLDFGTSDPIRLGEIKATKAYDKAAEREKVSRSIFAQHSIKAKEIEKDLEQADQSIGDPKDVEFFVVSCVNDVLGAQIIEDKEGYQLFTTNLPPVLKSTLPEEEQIAVSFFSPTPEGYQYIGRNHIFVEQLCQFIMANSLAHDIRHGAARASIIKTDVVDIKTTILLFRVRNVIEEKNGTNQIVAEEMIIWGYKGNPDV</sequence>
<organism evidence="7 8">
    <name type="scientific">Candidatus Scalindua rubra</name>
    <dbReference type="NCBI Taxonomy" id="1872076"/>
    <lineage>
        <taxon>Bacteria</taxon>
        <taxon>Pseudomonadati</taxon>
        <taxon>Planctomycetota</taxon>
        <taxon>Candidatus Brocadiia</taxon>
        <taxon>Candidatus Brocadiales</taxon>
        <taxon>Candidatus Scalinduaceae</taxon>
        <taxon>Candidatus Scalindua</taxon>
    </lineage>
</organism>
<evidence type="ECO:0000256" key="4">
    <source>
        <dbReference type="ARBA" id="ARBA00022840"/>
    </source>
</evidence>
<keyword evidence="4" id="KW-0067">ATP-binding</keyword>
<feature type="domain" description="Helicase ATP-binding" evidence="5">
    <location>
        <begin position="110"/>
        <end position="286"/>
    </location>
</feature>
<dbReference type="GO" id="GO:0004386">
    <property type="term" value="F:helicase activity"/>
    <property type="evidence" value="ECO:0007669"/>
    <property type="project" value="UniProtKB-KW"/>
</dbReference>
<feature type="non-terminal residue" evidence="7">
    <location>
        <position position="847"/>
    </location>
</feature>
<dbReference type="AlphaFoldDB" id="A0A1E3X5G6"/>
<keyword evidence="3 7" id="KW-0347">Helicase</keyword>
<dbReference type="InterPro" id="IPR049730">
    <property type="entry name" value="SNF2/RAD54-like_C"/>
</dbReference>
<dbReference type="SMART" id="SM00490">
    <property type="entry name" value="HELICc"/>
    <property type="match status" value="1"/>
</dbReference>
<dbReference type="InterPro" id="IPR027417">
    <property type="entry name" value="P-loop_NTPase"/>
</dbReference>
<evidence type="ECO:0000256" key="1">
    <source>
        <dbReference type="ARBA" id="ARBA00022741"/>
    </source>
</evidence>
<dbReference type="PANTHER" id="PTHR45766:SF6">
    <property type="entry name" value="SWI_SNF-RELATED MATRIX-ASSOCIATED ACTIN-DEPENDENT REGULATOR OF CHROMATIN SUBFAMILY A-LIKE PROTEIN 1"/>
    <property type="match status" value="1"/>
</dbReference>
<keyword evidence="2" id="KW-0378">Hydrolase</keyword>
<dbReference type="GO" id="GO:0016787">
    <property type="term" value="F:hydrolase activity"/>
    <property type="evidence" value="ECO:0007669"/>
    <property type="project" value="UniProtKB-KW"/>
</dbReference>
<dbReference type="Pfam" id="PF00271">
    <property type="entry name" value="Helicase_C"/>
    <property type="match status" value="1"/>
</dbReference>
<dbReference type="EMBL" id="MAYW01000164">
    <property type="protein sequence ID" value="ODS30896.1"/>
    <property type="molecule type" value="Genomic_DNA"/>
</dbReference>
<dbReference type="InterPro" id="IPR000330">
    <property type="entry name" value="SNF2_N"/>
</dbReference>
<dbReference type="InterPro" id="IPR038718">
    <property type="entry name" value="SNF2-like_sf"/>
</dbReference>
<evidence type="ECO:0000313" key="8">
    <source>
        <dbReference type="Proteomes" id="UP000094056"/>
    </source>
</evidence>
<proteinExistence type="predicted"/>
<dbReference type="Pfam" id="PF00176">
    <property type="entry name" value="SNF2-rel_dom"/>
    <property type="match status" value="1"/>
</dbReference>
<name>A0A1E3X5G6_9BACT</name>
<dbReference type="Proteomes" id="UP000094056">
    <property type="component" value="Unassembled WGS sequence"/>
</dbReference>
<protein>
    <submittedName>
        <fullName evidence="7">Helicase</fullName>
    </submittedName>
</protein>
<dbReference type="InterPro" id="IPR001650">
    <property type="entry name" value="Helicase_C-like"/>
</dbReference>
<dbReference type="Gene3D" id="3.40.50.300">
    <property type="entry name" value="P-loop containing nucleotide triphosphate hydrolases"/>
    <property type="match status" value="1"/>
</dbReference>
<evidence type="ECO:0000259" key="5">
    <source>
        <dbReference type="PROSITE" id="PS51192"/>
    </source>
</evidence>
<gene>
    <name evidence="7" type="ORF">SCARUB_03993</name>
</gene>
<dbReference type="PANTHER" id="PTHR45766">
    <property type="entry name" value="DNA ANNEALING HELICASE AND ENDONUCLEASE ZRANB3 FAMILY MEMBER"/>
    <property type="match status" value="1"/>
</dbReference>
<evidence type="ECO:0000256" key="2">
    <source>
        <dbReference type="ARBA" id="ARBA00022801"/>
    </source>
</evidence>
<keyword evidence="1" id="KW-0547">Nucleotide-binding</keyword>
<dbReference type="PROSITE" id="PS51194">
    <property type="entry name" value="HELICASE_CTER"/>
    <property type="match status" value="1"/>
</dbReference>
<dbReference type="SUPFAM" id="SSF52540">
    <property type="entry name" value="P-loop containing nucleoside triphosphate hydrolases"/>
    <property type="match status" value="1"/>
</dbReference>
<accession>A0A1E3X5G6</accession>
<evidence type="ECO:0000259" key="6">
    <source>
        <dbReference type="PROSITE" id="PS51194"/>
    </source>
</evidence>
<dbReference type="GO" id="GO:0005524">
    <property type="term" value="F:ATP binding"/>
    <property type="evidence" value="ECO:0007669"/>
    <property type="project" value="UniProtKB-KW"/>
</dbReference>
<dbReference type="InterPro" id="IPR057342">
    <property type="entry name" value="DEXDc_RapA"/>
</dbReference>
<dbReference type="CDD" id="cd18793">
    <property type="entry name" value="SF2_C_SNF"/>
    <property type="match status" value="1"/>
</dbReference>
<dbReference type="PROSITE" id="PS51192">
    <property type="entry name" value="HELICASE_ATP_BIND_1"/>
    <property type="match status" value="1"/>
</dbReference>
<reference evidence="7 8" key="1">
    <citation type="submission" date="2016-07" db="EMBL/GenBank/DDBJ databases">
        <title>Draft genome of Scalindua rubra, obtained from a brine-seawater interface in the Red Sea, sheds light on salt adaptation in anammox bacteria.</title>
        <authorList>
            <person name="Speth D.R."/>
            <person name="Lagkouvardos I."/>
            <person name="Wang Y."/>
            <person name="Qian P.-Y."/>
            <person name="Dutilh B.E."/>
            <person name="Jetten M.S."/>
        </authorList>
    </citation>
    <scope>NUCLEOTIDE SEQUENCE [LARGE SCALE GENOMIC DNA]</scope>
    <source>
        <strain evidence="7">BSI-1</strain>
    </source>
</reference>
<evidence type="ECO:0000313" key="7">
    <source>
        <dbReference type="EMBL" id="ODS30896.1"/>
    </source>
</evidence>